<keyword evidence="12" id="KW-1185">Reference proteome</keyword>
<dbReference type="GO" id="GO:0051082">
    <property type="term" value="F:unfolded protein binding"/>
    <property type="evidence" value="ECO:0007669"/>
    <property type="project" value="TreeGrafter"/>
</dbReference>
<dbReference type="Gene3D" id="1.20.58.610">
    <property type="entry name" value="Cdc37, Hsp90 binding domain"/>
    <property type="match status" value="1"/>
</dbReference>
<keyword evidence="5" id="KW-0143">Chaperone</keyword>
<keyword evidence="4" id="KW-0963">Cytoplasm</keyword>
<dbReference type="CTD" id="11140"/>
<accession>A0A8B8G0E9</accession>
<dbReference type="Proteomes" id="UP000694846">
    <property type="component" value="Unplaced"/>
</dbReference>
<dbReference type="GO" id="GO:0006457">
    <property type="term" value="P:protein folding"/>
    <property type="evidence" value="ECO:0007669"/>
    <property type="project" value="TreeGrafter"/>
</dbReference>
<evidence type="ECO:0000259" key="10">
    <source>
        <dbReference type="SMART" id="SM01070"/>
    </source>
</evidence>
<dbReference type="OrthoDB" id="440202at2759"/>
<dbReference type="Pfam" id="PF03234">
    <property type="entry name" value="CDC37_N"/>
    <property type="match status" value="1"/>
</dbReference>
<dbReference type="GO" id="GO:0051087">
    <property type="term" value="F:protein-folding chaperone binding"/>
    <property type="evidence" value="ECO:0007669"/>
    <property type="project" value="TreeGrafter"/>
</dbReference>
<evidence type="ECO:0000256" key="4">
    <source>
        <dbReference type="ARBA" id="ARBA00022490"/>
    </source>
</evidence>
<keyword evidence="7" id="KW-0175">Coiled coil</keyword>
<evidence type="ECO:0000256" key="6">
    <source>
        <dbReference type="ARBA" id="ARBA00031396"/>
    </source>
</evidence>
<dbReference type="Pfam" id="PF08565">
    <property type="entry name" value="CDC37_M"/>
    <property type="match status" value="1"/>
</dbReference>
<dbReference type="SMART" id="SM01071">
    <property type="entry name" value="CDC37_N"/>
    <property type="match status" value="1"/>
</dbReference>
<dbReference type="GO" id="GO:0005737">
    <property type="term" value="C:cytoplasm"/>
    <property type="evidence" value="ECO:0007669"/>
    <property type="project" value="UniProtKB-SubCell"/>
</dbReference>
<dbReference type="InterPro" id="IPR004918">
    <property type="entry name" value="Cdc37"/>
</dbReference>
<organism evidence="12 13">
    <name type="scientific">Sipha flava</name>
    <name type="common">yellow sugarcane aphid</name>
    <dbReference type="NCBI Taxonomy" id="143950"/>
    <lineage>
        <taxon>Eukaryota</taxon>
        <taxon>Metazoa</taxon>
        <taxon>Ecdysozoa</taxon>
        <taxon>Arthropoda</taxon>
        <taxon>Hexapoda</taxon>
        <taxon>Insecta</taxon>
        <taxon>Pterygota</taxon>
        <taxon>Neoptera</taxon>
        <taxon>Paraneoptera</taxon>
        <taxon>Hemiptera</taxon>
        <taxon>Sternorrhyncha</taxon>
        <taxon>Aphidomorpha</taxon>
        <taxon>Aphidoidea</taxon>
        <taxon>Aphididae</taxon>
        <taxon>Sipha</taxon>
    </lineage>
</organism>
<dbReference type="InterPro" id="IPR013874">
    <property type="entry name" value="Cdc37_Hsp90-bd"/>
</dbReference>
<dbReference type="RefSeq" id="XP_025416076.1">
    <property type="nucleotide sequence ID" value="XM_025560291.1"/>
</dbReference>
<dbReference type="GO" id="GO:0031072">
    <property type="term" value="F:heat shock protein binding"/>
    <property type="evidence" value="ECO:0007669"/>
    <property type="project" value="TreeGrafter"/>
</dbReference>
<evidence type="ECO:0000256" key="5">
    <source>
        <dbReference type="ARBA" id="ARBA00023186"/>
    </source>
</evidence>
<evidence type="ECO:0000256" key="2">
    <source>
        <dbReference type="ARBA" id="ARBA00006222"/>
    </source>
</evidence>
<evidence type="ECO:0000313" key="12">
    <source>
        <dbReference type="Proteomes" id="UP000694846"/>
    </source>
</evidence>
<name>A0A8B8G0E9_9HEMI</name>
<feature type="coiled-coil region" evidence="7">
    <location>
        <begin position="33"/>
        <end position="101"/>
    </location>
</feature>
<evidence type="ECO:0000256" key="3">
    <source>
        <dbReference type="ARBA" id="ARBA00020496"/>
    </source>
</evidence>
<reference evidence="13" key="1">
    <citation type="submission" date="2025-08" db="UniProtKB">
        <authorList>
            <consortium name="RefSeq"/>
        </authorList>
    </citation>
    <scope>IDENTIFICATION</scope>
    <source>
        <tissue evidence="13">Whole body</tissue>
    </source>
</reference>
<feature type="domain" description="Cdc37 C-terminal" evidence="9">
    <location>
        <begin position="285"/>
        <end position="359"/>
    </location>
</feature>
<proteinExistence type="inferred from homology"/>
<dbReference type="GO" id="GO:0019901">
    <property type="term" value="F:protein kinase binding"/>
    <property type="evidence" value="ECO:0007669"/>
    <property type="project" value="InterPro"/>
</dbReference>
<dbReference type="InterPro" id="IPR038189">
    <property type="entry name" value="Cdc37_Hsp90-bd_sf"/>
</dbReference>
<feature type="domain" description="Cdc37 Hsp90 binding" evidence="10">
    <location>
        <begin position="117"/>
        <end position="281"/>
    </location>
</feature>
<dbReference type="InterPro" id="IPR013873">
    <property type="entry name" value="Cdc37_C"/>
</dbReference>
<protein>
    <recommendedName>
        <fullName evidence="3">Hsp90 co-chaperone Cdc37</fullName>
    </recommendedName>
    <alternativeName>
        <fullName evidence="6">Hsp90 chaperone protein kinase-targeting subunit</fullName>
    </alternativeName>
</protein>
<evidence type="ECO:0000259" key="9">
    <source>
        <dbReference type="SMART" id="SM01069"/>
    </source>
</evidence>
<feature type="compositionally biased region" description="Polar residues" evidence="8">
    <location>
        <begin position="362"/>
        <end position="371"/>
    </location>
</feature>
<evidence type="ECO:0000313" key="13">
    <source>
        <dbReference type="RefSeq" id="XP_025416076.1"/>
    </source>
</evidence>
<feature type="domain" description="Cdc37 N-terminal" evidence="11">
    <location>
        <begin position="1"/>
        <end position="124"/>
    </location>
</feature>
<evidence type="ECO:0000259" key="11">
    <source>
        <dbReference type="SMART" id="SM01071"/>
    </source>
</evidence>
<dbReference type="SMART" id="SM01070">
    <property type="entry name" value="CDC37_M"/>
    <property type="match status" value="1"/>
</dbReference>
<dbReference type="SUPFAM" id="SSF101391">
    <property type="entry name" value="Hsp90 co-chaperone CDC37"/>
    <property type="match status" value="1"/>
</dbReference>
<comment type="subcellular location">
    <subcellularLocation>
        <location evidence="1">Cytoplasm</location>
    </subcellularLocation>
</comment>
<dbReference type="InterPro" id="IPR013855">
    <property type="entry name" value="Cdc37_N_dom"/>
</dbReference>
<dbReference type="PANTHER" id="PTHR12800:SF4">
    <property type="entry name" value="HSP90 CO-CHAPERONE CDC37"/>
    <property type="match status" value="1"/>
</dbReference>
<evidence type="ECO:0000256" key="7">
    <source>
        <dbReference type="SAM" id="Coils"/>
    </source>
</evidence>
<feature type="compositionally biased region" description="Basic and acidic residues" evidence="8">
    <location>
        <begin position="1"/>
        <end position="11"/>
    </location>
</feature>
<dbReference type="GO" id="GO:0050821">
    <property type="term" value="P:protein stabilization"/>
    <property type="evidence" value="ECO:0007669"/>
    <property type="project" value="TreeGrafter"/>
</dbReference>
<gene>
    <name evidence="13" type="primary">LOC112687550</name>
</gene>
<comment type="similarity">
    <text evidence="2">Belongs to the CDC37 family.</text>
</comment>
<dbReference type="Gene3D" id="6.10.140.250">
    <property type="match status" value="1"/>
</dbReference>
<feature type="region of interest" description="Disordered" evidence="8">
    <location>
        <begin position="350"/>
        <end position="371"/>
    </location>
</feature>
<dbReference type="GeneID" id="112687550"/>
<dbReference type="AlphaFoldDB" id="A0A8B8G0E9"/>
<feature type="region of interest" description="Disordered" evidence="8">
    <location>
        <begin position="1"/>
        <end position="26"/>
    </location>
</feature>
<evidence type="ECO:0000256" key="8">
    <source>
        <dbReference type="SAM" id="MobiDB-lite"/>
    </source>
</evidence>
<dbReference type="PANTHER" id="PTHR12800">
    <property type="entry name" value="CDC37-RELATED"/>
    <property type="match status" value="1"/>
</dbReference>
<dbReference type="FunFam" id="1.20.58.610:FF:000001">
    <property type="entry name" value="Hsp90 co-chaperone Cdc37-like 1"/>
    <property type="match status" value="1"/>
</dbReference>
<sequence>MVDYSKWKSIEVSDDEDETHPNIDTPSLFRWRHQARIERMEDIKREQEELEIKKKTFKEKYEETKSKLLAAEEEGKNKKELEDALSALSVEEQELKKREEEFKTKEKVMPWNVDTISKPGFTKTIVNTPKPVPSEENLTEEEKAKRLEVFISENKNKLKTFGMFQKYKDSQEYLQKNPQLVCEDTANYLVIWCIDLQMEGKSDLMEHVAHQTICMQYILELSRQLNIDPRACVPSFFSRIQLAEKQYKDSFNEELMMFKERIRKRADEKIRIAQAEIEEEERQARLGPGGLDPVEVFESLPDELKKCFESQDIQLLQDTIKNMNQEDATYYMKRCVDSGLWVPDASAVDKNSAGDYDKTQEENVYSEINNS</sequence>
<dbReference type="SMART" id="SM01069">
    <property type="entry name" value="CDC37_C"/>
    <property type="match status" value="1"/>
</dbReference>
<evidence type="ECO:0000256" key="1">
    <source>
        <dbReference type="ARBA" id="ARBA00004496"/>
    </source>
</evidence>
<dbReference type="Pfam" id="PF08564">
    <property type="entry name" value="CDC37_C"/>
    <property type="match status" value="1"/>
</dbReference>